<feature type="region of interest" description="Disordered" evidence="1">
    <location>
        <begin position="1"/>
        <end position="22"/>
    </location>
</feature>
<feature type="region of interest" description="Disordered" evidence="1">
    <location>
        <begin position="229"/>
        <end position="262"/>
    </location>
</feature>
<feature type="compositionally biased region" description="Basic and acidic residues" evidence="1">
    <location>
        <begin position="79"/>
        <end position="104"/>
    </location>
</feature>
<keyword evidence="3" id="KW-1185">Reference proteome</keyword>
<evidence type="ECO:0000313" key="3">
    <source>
        <dbReference type="Proteomes" id="UP000054270"/>
    </source>
</evidence>
<proteinExistence type="predicted"/>
<organism evidence="2 3">
    <name type="scientific">Hypholoma sublateritium (strain FD-334 SS-4)</name>
    <dbReference type="NCBI Taxonomy" id="945553"/>
    <lineage>
        <taxon>Eukaryota</taxon>
        <taxon>Fungi</taxon>
        <taxon>Dikarya</taxon>
        <taxon>Basidiomycota</taxon>
        <taxon>Agaricomycotina</taxon>
        <taxon>Agaricomycetes</taxon>
        <taxon>Agaricomycetidae</taxon>
        <taxon>Agaricales</taxon>
        <taxon>Agaricineae</taxon>
        <taxon>Strophariaceae</taxon>
        <taxon>Hypholoma</taxon>
    </lineage>
</organism>
<feature type="region of interest" description="Disordered" evidence="1">
    <location>
        <begin position="75"/>
        <end position="114"/>
    </location>
</feature>
<dbReference type="Proteomes" id="UP000054270">
    <property type="component" value="Unassembled WGS sequence"/>
</dbReference>
<protein>
    <submittedName>
        <fullName evidence="2">Uncharacterized protein</fullName>
    </submittedName>
</protein>
<dbReference type="AlphaFoldDB" id="A0A0D2NIF2"/>
<dbReference type="EMBL" id="KN817622">
    <property type="protein sequence ID" value="KJA16396.1"/>
    <property type="molecule type" value="Genomic_DNA"/>
</dbReference>
<sequence>MPRNPSQPCQSPRGGSGSRANVDPNNMARFVIKVEVPDLQLIGPYSTLVEGRLQQKRAVYRCIFPGCSKPHHLFGNRSDATRHARAHDENVHPKLDGRTREGRGKAQGPKQRRVDNQYVAPAASVHPPSIVNAPTLVPSPVTAPAPWFRMSQVIPAYVPSGIAIENSRSTDTLEDAMPYNLFHNLPLPIGDFKTSAEYMSGGSIGSALLHSPMSDANPNDFWSSTPQVPLGEETWRGPGFTSTSQGSSSNLSSTGQQYPPFSQNQLWNESAIEGGAAWQFSPSDGPEHYAHPCTALPMPVSGQVNDLNQKSINPWPNYC</sequence>
<evidence type="ECO:0000256" key="1">
    <source>
        <dbReference type="SAM" id="MobiDB-lite"/>
    </source>
</evidence>
<name>A0A0D2NIF2_HYPSF</name>
<gene>
    <name evidence="2" type="ORF">HYPSUDRAFT_80097</name>
</gene>
<reference evidence="3" key="1">
    <citation type="submission" date="2014-04" db="EMBL/GenBank/DDBJ databases">
        <title>Evolutionary Origins and Diversification of the Mycorrhizal Mutualists.</title>
        <authorList>
            <consortium name="DOE Joint Genome Institute"/>
            <consortium name="Mycorrhizal Genomics Consortium"/>
            <person name="Kohler A."/>
            <person name="Kuo A."/>
            <person name="Nagy L.G."/>
            <person name="Floudas D."/>
            <person name="Copeland A."/>
            <person name="Barry K.W."/>
            <person name="Cichocki N."/>
            <person name="Veneault-Fourrey C."/>
            <person name="LaButti K."/>
            <person name="Lindquist E.A."/>
            <person name="Lipzen A."/>
            <person name="Lundell T."/>
            <person name="Morin E."/>
            <person name="Murat C."/>
            <person name="Riley R."/>
            <person name="Ohm R."/>
            <person name="Sun H."/>
            <person name="Tunlid A."/>
            <person name="Henrissat B."/>
            <person name="Grigoriev I.V."/>
            <person name="Hibbett D.S."/>
            <person name="Martin F."/>
        </authorList>
    </citation>
    <scope>NUCLEOTIDE SEQUENCE [LARGE SCALE GENOMIC DNA]</scope>
    <source>
        <strain evidence="3">FD-334 SS-4</strain>
    </source>
</reference>
<accession>A0A0D2NIF2</accession>
<feature type="compositionally biased region" description="Polar residues" evidence="1">
    <location>
        <begin position="1"/>
        <end position="10"/>
    </location>
</feature>
<feature type="compositionally biased region" description="Low complexity" evidence="1">
    <location>
        <begin position="239"/>
        <end position="257"/>
    </location>
</feature>
<evidence type="ECO:0000313" key="2">
    <source>
        <dbReference type="EMBL" id="KJA16396.1"/>
    </source>
</evidence>